<reference evidence="1" key="1">
    <citation type="submission" date="2021-02" db="EMBL/GenBank/DDBJ databases">
        <authorList>
            <consortium name="DOE Joint Genome Institute"/>
            <person name="Ahrendt S."/>
            <person name="Looney B.P."/>
            <person name="Miyauchi S."/>
            <person name="Morin E."/>
            <person name="Drula E."/>
            <person name="Courty P.E."/>
            <person name="Chicoki N."/>
            <person name="Fauchery L."/>
            <person name="Kohler A."/>
            <person name="Kuo A."/>
            <person name="Labutti K."/>
            <person name="Pangilinan J."/>
            <person name="Lipzen A."/>
            <person name="Riley R."/>
            <person name="Andreopoulos W."/>
            <person name="He G."/>
            <person name="Johnson J."/>
            <person name="Barry K.W."/>
            <person name="Grigoriev I.V."/>
            <person name="Nagy L."/>
            <person name="Hibbett D."/>
            <person name="Henrissat B."/>
            <person name="Matheny P.B."/>
            <person name="Labbe J."/>
            <person name="Martin F."/>
        </authorList>
    </citation>
    <scope>NUCLEOTIDE SEQUENCE</scope>
    <source>
        <strain evidence="1">EC-137</strain>
    </source>
</reference>
<accession>A0ACB8QQC1</accession>
<comment type="caution">
    <text evidence="1">The sequence shown here is derived from an EMBL/GenBank/DDBJ whole genome shotgun (WGS) entry which is preliminary data.</text>
</comment>
<gene>
    <name evidence="1" type="ORF">K488DRAFT_47005</name>
</gene>
<reference evidence="1" key="2">
    <citation type="journal article" date="2022" name="New Phytol.">
        <title>Evolutionary transition to the ectomycorrhizal habit in the genomes of a hyperdiverse lineage of mushroom-forming fungi.</title>
        <authorList>
            <person name="Looney B."/>
            <person name="Miyauchi S."/>
            <person name="Morin E."/>
            <person name="Drula E."/>
            <person name="Courty P.E."/>
            <person name="Kohler A."/>
            <person name="Kuo A."/>
            <person name="LaButti K."/>
            <person name="Pangilinan J."/>
            <person name="Lipzen A."/>
            <person name="Riley R."/>
            <person name="Andreopoulos W."/>
            <person name="He G."/>
            <person name="Johnson J."/>
            <person name="Nolan M."/>
            <person name="Tritt A."/>
            <person name="Barry K.W."/>
            <person name="Grigoriev I.V."/>
            <person name="Nagy L.G."/>
            <person name="Hibbett D."/>
            <person name="Henrissat B."/>
            <person name="Matheny P.B."/>
            <person name="Labbe J."/>
            <person name="Martin F.M."/>
        </authorList>
    </citation>
    <scope>NUCLEOTIDE SEQUENCE</scope>
    <source>
        <strain evidence="1">EC-137</strain>
    </source>
</reference>
<organism evidence="1 2">
    <name type="scientific">Vararia minispora EC-137</name>
    <dbReference type="NCBI Taxonomy" id="1314806"/>
    <lineage>
        <taxon>Eukaryota</taxon>
        <taxon>Fungi</taxon>
        <taxon>Dikarya</taxon>
        <taxon>Basidiomycota</taxon>
        <taxon>Agaricomycotina</taxon>
        <taxon>Agaricomycetes</taxon>
        <taxon>Russulales</taxon>
        <taxon>Lachnocladiaceae</taxon>
        <taxon>Vararia</taxon>
    </lineage>
</organism>
<evidence type="ECO:0000313" key="1">
    <source>
        <dbReference type="EMBL" id="KAI0033750.1"/>
    </source>
</evidence>
<name>A0ACB8QQC1_9AGAM</name>
<sequence>MTSQLQGLPVELITAILEELDLPSLITVASLSSRLRSVASDPYLNPWRKPIVRALNHDTCEGCTEQLAALQHLSERSIVPRQNWIEVLTLASPSFILLDATLPNMQQADWETCFKRRFLPGWVKWKRDHSWREAYKRRSMTCCRTLTRVWHRSQTSCTAEEAWTKYITLNKNGSANELEVSSRSFNPLNIFNDMKIQSNLAHLETHVRLVVVFADVRILAFGVLNKPRGTFTINKNARYFLHPPGIERDASAHEFERLSSPLPALSHRNYPFYTPGGEDKRWLGDGAVEENGRQWVGPMMLTAQIIGPHTRTHFMDGPAFQDLDLTSGPGRGQYASFTWTDLDVIAPWMKELITKRVDGLGLGN</sequence>
<protein>
    <submittedName>
        <fullName evidence="1">Uncharacterized protein</fullName>
    </submittedName>
</protein>
<dbReference type="EMBL" id="MU273512">
    <property type="protein sequence ID" value="KAI0033750.1"/>
    <property type="molecule type" value="Genomic_DNA"/>
</dbReference>
<proteinExistence type="predicted"/>
<evidence type="ECO:0000313" key="2">
    <source>
        <dbReference type="Proteomes" id="UP000814128"/>
    </source>
</evidence>
<keyword evidence="2" id="KW-1185">Reference proteome</keyword>
<dbReference type="Proteomes" id="UP000814128">
    <property type="component" value="Unassembled WGS sequence"/>
</dbReference>